<dbReference type="EMBL" id="CAQQ02154805">
    <property type="status" value="NOT_ANNOTATED_CDS"/>
    <property type="molecule type" value="Genomic_DNA"/>
</dbReference>
<reference evidence="2" key="1">
    <citation type="submission" date="2013-02" db="EMBL/GenBank/DDBJ databases">
        <authorList>
            <person name="Hughes D."/>
        </authorList>
    </citation>
    <scope>NUCLEOTIDE SEQUENCE</scope>
    <source>
        <strain>Durham</strain>
        <strain evidence="2">NC isolate 2 -- Noor lab</strain>
    </source>
</reference>
<dbReference type="EnsemblMetazoa" id="MESCA010105-RA">
    <property type="protein sequence ID" value="MESCA010105-PA"/>
    <property type="gene ID" value="MESCA010105"/>
</dbReference>
<dbReference type="HOGENOM" id="CLU_970678_0_0_1"/>
<reference evidence="1" key="2">
    <citation type="submission" date="2015-06" db="UniProtKB">
        <authorList>
            <consortium name="EnsemblMetazoa"/>
        </authorList>
    </citation>
    <scope>IDENTIFICATION</scope>
</reference>
<protein>
    <submittedName>
        <fullName evidence="1">Uncharacterized protein</fullName>
    </submittedName>
</protein>
<name>T1H1N8_MEGSC</name>
<dbReference type="Gene3D" id="3.30.900.20">
    <property type="match status" value="1"/>
</dbReference>
<dbReference type="InterPro" id="IPR053729">
    <property type="entry name" value="MAD2L1BP_domain_sf"/>
</dbReference>
<dbReference type="AlphaFoldDB" id="T1H1N8"/>
<organism evidence="1 2">
    <name type="scientific">Megaselia scalaris</name>
    <name type="common">Humpbacked fly</name>
    <name type="synonym">Phora scalaris</name>
    <dbReference type="NCBI Taxonomy" id="36166"/>
    <lineage>
        <taxon>Eukaryota</taxon>
        <taxon>Metazoa</taxon>
        <taxon>Ecdysozoa</taxon>
        <taxon>Arthropoda</taxon>
        <taxon>Hexapoda</taxon>
        <taxon>Insecta</taxon>
        <taxon>Pterygota</taxon>
        <taxon>Neoptera</taxon>
        <taxon>Endopterygota</taxon>
        <taxon>Diptera</taxon>
        <taxon>Brachycera</taxon>
        <taxon>Muscomorpha</taxon>
        <taxon>Platypezoidea</taxon>
        <taxon>Phoridae</taxon>
        <taxon>Megaseliini</taxon>
        <taxon>Megaselia</taxon>
    </lineage>
</organism>
<keyword evidence="2" id="KW-1185">Reference proteome</keyword>
<dbReference type="EMBL" id="CAQQ02154806">
    <property type="status" value="NOT_ANNOTATED_CDS"/>
    <property type="molecule type" value="Genomic_DNA"/>
</dbReference>
<proteinExistence type="predicted"/>
<evidence type="ECO:0000313" key="2">
    <source>
        <dbReference type="Proteomes" id="UP000015102"/>
    </source>
</evidence>
<accession>T1H1N8</accession>
<evidence type="ECO:0000313" key="1">
    <source>
        <dbReference type="EnsemblMetazoa" id="MESCA010105-PA"/>
    </source>
</evidence>
<sequence>MKKQNNKNVEINFSTEVLTKEQAGQIFIAIYELLLYQRNSIPFVYQTFKYLTSRLPQIDDEETNIHFDAQRQISQARKTLEDINNHFKRNANHIWIHPFNSQGSLILKTPKICNKHYNENHRNSSERLIKQILMQVVMSTEISDHFVSKSLPQTNVFLQFDMSISSEFGFSCTEKDFEDYNYCKNLVILNLLRTGESGILNCCSDLKILDDFEKFNLIEKKEEGNEEYSLYEVDHFIKGFKDKLVKGQSIWEITV</sequence>
<dbReference type="Proteomes" id="UP000015102">
    <property type="component" value="Unassembled WGS sequence"/>
</dbReference>